<dbReference type="STRING" id="1122213.GCA_000423365_01670"/>
<dbReference type="Proteomes" id="UP000258927">
    <property type="component" value="Chromosome"/>
</dbReference>
<dbReference type="KEGG" id="mmyr:MXMO3_01126"/>
<accession>A0A2R4MCA8</accession>
<gene>
    <name evidence="1" type="ORF">MXMO3_01126</name>
</gene>
<evidence type="ECO:0000313" key="2">
    <source>
        <dbReference type="Proteomes" id="UP000258927"/>
    </source>
</evidence>
<protein>
    <recommendedName>
        <fullName evidence="3">DUF883 domain-containing protein</fullName>
    </recommendedName>
</protein>
<proteinExistence type="predicted"/>
<evidence type="ECO:0000313" key="1">
    <source>
        <dbReference type="EMBL" id="AVX03657.1"/>
    </source>
</evidence>
<dbReference type="AlphaFoldDB" id="A0A2R4MCA8"/>
<name>A0A2R4MCA8_9HYPH</name>
<evidence type="ECO:0008006" key="3">
    <source>
        <dbReference type="Google" id="ProtNLM"/>
    </source>
</evidence>
<organism evidence="1 2">
    <name type="scientific">Maritalea myrionectae</name>
    <dbReference type="NCBI Taxonomy" id="454601"/>
    <lineage>
        <taxon>Bacteria</taxon>
        <taxon>Pseudomonadati</taxon>
        <taxon>Pseudomonadota</taxon>
        <taxon>Alphaproteobacteria</taxon>
        <taxon>Hyphomicrobiales</taxon>
        <taxon>Devosiaceae</taxon>
        <taxon>Maritalea</taxon>
    </lineage>
</organism>
<reference evidence="1 2" key="1">
    <citation type="submission" date="2017-05" db="EMBL/GenBank/DDBJ databases">
        <title>Genome Analysis of Maritalea myrionectae HL2708#5.</title>
        <authorList>
            <consortium name="Cotde Inc.-PKNU"/>
            <person name="Jang D."/>
            <person name="Oh H.-M."/>
        </authorList>
    </citation>
    <scope>NUCLEOTIDE SEQUENCE [LARGE SCALE GENOMIC DNA]</scope>
    <source>
        <strain evidence="1 2">HL2708#5</strain>
    </source>
</reference>
<sequence length="104" mass="11138">MATKTTTAKTNPNNETDLVKALESQIEGLQSDVHALMKAVTERGESKLDQASDAVSDTTQKTAEFANEEVEHVRDYIKKQPIKSVGLALGAGIALALLSRGQRG</sequence>
<keyword evidence="2" id="KW-1185">Reference proteome</keyword>
<dbReference type="RefSeq" id="WP_117395223.1">
    <property type="nucleotide sequence ID" value="NZ_CP021330.1"/>
</dbReference>
<dbReference type="EMBL" id="CP021330">
    <property type="protein sequence ID" value="AVX03657.1"/>
    <property type="molecule type" value="Genomic_DNA"/>
</dbReference>